<dbReference type="Proteomes" id="UP000663842">
    <property type="component" value="Unassembled WGS sequence"/>
</dbReference>
<sequence length="105" mass="13011">MFYPQDQLPRIRSRSSVFIPIQNLVSDNHIHSSQMQRFIERNHSCEEFKVRFYEIYRTPVKIQHFRTEGRLLFQGDNEHMLDYFERLKIFMIEIHPKCNDQWLKH</sequence>
<keyword evidence="3" id="KW-1185">Reference proteome</keyword>
<dbReference type="EMBL" id="CAJOBF010011162">
    <property type="protein sequence ID" value="CAF4302197.1"/>
    <property type="molecule type" value="Genomic_DNA"/>
</dbReference>
<name>A0A821AAJ1_9BILA</name>
<proteinExistence type="predicted"/>
<reference evidence="2" key="1">
    <citation type="submission" date="2021-02" db="EMBL/GenBank/DDBJ databases">
        <authorList>
            <person name="Nowell W R."/>
        </authorList>
    </citation>
    <scope>NUCLEOTIDE SEQUENCE</scope>
</reference>
<dbReference type="AlphaFoldDB" id="A0A821AAJ1"/>
<gene>
    <name evidence="2" type="ORF">OVN521_LOCUS44066</name>
    <name evidence="1" type="ORF">UXM345_LOCUS33479</name>
</gene>
<accession>A0A821AAJ1</accession>
<comment type="caution">
    <text evidence="2">The sequence shown here is derived from an EMBL/GenBank/DDBJ whole genome shotgun (WGS) entry which is preliminary data.</text>
</comment>
<dbReference type="Proteomes" id="UP000663866">
    <property type="component" value="Unassembled WGS sequence"/>
</dbReference>
<evidence type="ECO:0000313" key="1">
    <source>
        <dbReference type="EMBL" id="CAF4302197.1"/>
    </source>
</evidence>
<organism evidence="2 3">
    <name type="scientific">Rotaria magnacalcarata</name>
    <dbReference type="NCBI Taxonomy" id="392030"/>
    <lineage>
        <taxon>Eukaryota</taxon>
        <taxon>Metazoa</taxon>
        <taxon>Spiralia</taxon>
        <taxon>Gnathifera</taxon>
        <taxon>Rotifera</taxon>
        <taxon>Eurotatoria</taxon>
        <taxon>Bdelloidea</taxon>
        <taxon>Philodinida</taxon>
        <taxon>Philodinidae</taxon>
        <taxon>Rotaria</taxon>
    </lineage>
</organism>
<evidence type="ECO:0000313" key="2">
    <source>
        <dbReference type="EMBL" id="CAF4571452.1"/>
    </source>
</evidence>
<protein>
    <submittedName>
        <fullName evidence="2">Uncharacterized protein</fullName>
    </submittedName>
</protein>
<evidence type="ECO:0000313" key="3">
    <source>
        <dbReference type="Proteomes" id="UP000663866"/>
    </source>
</evidence>
<dbReference type="EMBL" id="CAJOBG010065438">
    <property type="protein sequence ID" value="CAF4571452.1"/>
    <property type="molecule type" value="Genomic_DNA"/>
</dbReference>